<dbReference type="InParanoid" id="A0A4Q1BCP7"/>
<dbReference type="EMBL" id="SDIL01000133">
    <property type="protein sequence ID" value="RXK35494.1"/>
    <property type="molecule type" value="Genomic_DNA"/>
</dbReference>
<comment type="caution">
    <text evidence="1">The sequence shown here is derived from an EMBL/GenBank/DDBJ whole genome shotgun (WGS) entry which is preliminary data.</text>
</comment>
<name>A0A4Q1BCP7_TREME</name>
<proteinExistence type="predicted"/>
<evidence type="ECO:0000313" key="1">
    <source>
        <dbReference type="EMBL" id="RXK35494.1"/>
    </source>
</evidence>
<sequence>MTTSQAETQFTTVPVNTSKDHDEFTFNTNQETTDTPSQEASQAVIINPVLTDDNNTRQPWTYMPTEFALKLLTERFAISPEVTKKSCDAFLPLISTLGPPDEVKQAHERMSTNAQTVLSQPSPTIDTLEKGLTQSERYFAEVWEGYDPHRGMDWNQLSLVYGDSIDVFDDANTIKDWLMERDGLDPIQTGLRERAKWSFELVGHSWIPSDEDIDVQVTA</sequence>
<protein>
    <submittedName>
        <fullName evidence="1">Uncharacterized protein</fullName>
    </submittedName>
</protein>
<gene>
    <name evidence="1" type="ORF">M231_07226</name>
</gene>
<accession>A0A4Q1BCP7</accession>
<organism evidence="1 2">
    <name type="scientific">Tremella mesenterica</name>
    <name type="common">Jelly fungus</name>
    <dbReference type="NCBI Taxonomy" id="5217"/>
    <lineage>
        <taxon>Eukaryota</taxon>
        <taxon>Fungi</taxon>
        <taxon>Dikarya</taxon>
        <taxon>Basidiomycota</taxon>
        <taxon>Agaricomycotina</taxon>
        <taxon>Tremellomycetes</taxon>
        <taxon>Tremellales</taxon>
        <taxon>Tremellaceae</taxon>
        <taxon>Tremella</taxon>
    </lineage>
</organism>
<dbReference type="VEuPathDB" id="FungiDB:TREMEDRAFT_63785"/>
<keyword evidence="2" id="KW-1185">Reference proteome</keyword>
<dbReference type="AlphaFoldDB" id="A0A4Q1BCP7"/>
<dbReference type="Proteomes" id="UP000289152">
    <property type="component" value="Unassembled WGS sequence"/>
</dbReference>
<reference evidence="1 2" key="1">
    <citation type="submission" date="2016-06" db="EMBL/GenBank/DDBJ databases">
        <title>Evolution of pathogenesis and genome organization in the Tremellales.</title>
        <authorList>
            <person name="Cuomo C."/>
            <person name="Litvintseva A."/>
            <person name="Heitman J."/>
            <person name="Chen Y."/>
            <person name="Sun S."/>
            <person name="Springer D."/>
            <person name="Dromer F."/>
            <person name="Young S."/>
            <person name="Zeng Q."/>
            <person name="Chapman S."/>
            <person name="Gujja S."/>
            <person name="Saif S."/>
            <person name="Birren B."/>
        </authorList>
    </citation>
    <scope>NUCLEOTIDE SEQUENCE [LARGE SCALE GENOMIC DNA]</scope>
    <source>
        <strain evidence="1 2">ATCC 28783</strain>
    </source>
</reference>
<evidence type="ECO:0000313" key="2">
    <source>
        <dbReference type="Proteomes" id="UP000289152"/>
    </source>
</evidence>